<evidence type="ECO:0000313" key="2">
    <source>
        <dbReference type="WBParaSite" id="JU765_v2.g105.t1"/>
    </source>
</evidence>
<accession>A0AC34PW00</accession>
<evidence type="ECO:0000313" key="1">
    <source>
        <dbReference type="Proteomes" id="UP000887576"/>
    </source>
</evidence>
<reference evidence="2" key="1">
    <citation type="submission" date="2022-11" db="UniProtKB">
        <authorList>
            <consortium name="WormBaseParasite"/>
        </authorList>
    </citation>
    <scope>IDENTIFICATION</scope>
</reference>
<dbReference type="WBParaSite" id="JU765_v2.g105.t1">
    <property type="protein sequence ID" value="JU765_v2.g105.t1"/>
    <property type="gene ID" value="JU765_v2.g105"/>
</dbReference>
<sequence length="219" mass="24848">ADLKHYGIQCYQLYKAQKNNPLACSTTQSRTLCCALTIGPNQNHSSLFYLAKQQAIDYLSTGYGYSKNYERMVNSTCQRAGISFNANITHCPHAFGCFETHKTHGKRINKIKGCISEIDEMDFDTPEKKAVRACTFVADEIRRKKVMEFGEYPQWDDTVKPHCMETNFPTSDGKANIVVCCCTELEQKGNCAKRSTMLEMGRTLDEVINVLHYDQPMLV</sequence>
<protein>
    <submittedName>
        <fullName evidence="2">Uncharacterized protein</fullName>
    </submittedName>
</protein>
<proteinExistence type="predicted"/>
<name>A0AC34PW00_9BILA</name>
<dbReference type="Proteomes" id="UP000887576">
    <property type="component" value="Unplaced"/>
</dbReference>
<organism evidence="1 2">
    <name type="scientific">Panagrolaimus sp. JU765</name>
    <dbReference type="NCBI Taxonomy" id="591449"/>
    <lineage>
        <taxon>Eukaryota</taxon>
        <taxon>Metazoa</taxon>
        <taxon>Ecdysozoa</taxon>
        <taxon>Nematoda</taxon>
        <taxon>Chromadorea</taxon>
        <taxon>Rhabditida</taxon>
        <taxon>Tylenchina</taxon>
        <taxon>Panagrolaimomorpha</taxon>
        <taxon>Panagrolaimoidea</taxon>
        <taxon>Panagrolaimidae</taxon>
        <taxon>Panagrolaimus</taxon>
    </lineage>
</organism>